<dbReference type="OrthoDB" id="2514702at2"/>
<keyword evidence="1" id="KW-1133">Transmembrane helix</keyword>
<dbReference type="InterPro" id="IPR036890">
    <property type="entry name" value="HATPase_C_sf"/>
</dbReference>
<dbReference type="RefSeq" id="WP_114403000.1">
    <property type="nucleotide sequence ID" value="NZ_QPGB01000003.1"/>
</dbReference>
<reference evidence="3 4" key="1">
    <citation type="journal article" date="2018" name="Int. J. Syst. Evol. Microbiol.">
        <title>Parvibium lacunae gen. nov., sp. nov., a new member of the family Alcaligenaceae isolated from a freshwater pond.</title>
        <authorList>
            <person name="Chen W.M."/>
            <person name="Xie P.B."/>
            <person name="Hsu M.Y."/>
            <person name="Sheu S.Y."/>
        </authorList>
    </citation>
    <scope>NUCLEOTIDE SEQUENCE [LARGE SCALE GENOMIC DNA]</scope>
    <source>
        <strain evidence="3 4">KMB9</strain>
    </source>
</reference>
<sequence length="365" mass="40632">MTATNKPIDGWVPFLKSWMLDAGVVMLFNGLVGWMVHSMTGKPLTASLIASQLMGLSLYSCIATPLKWRFGRHRVAPARFKLGAIVLGSLIGVLVGLFLTHHWAVATPAIAWSYHLDQPLFYLVMSLVVMSLNVAYFSYRKRLQLQAAALAQAEQRHTEAQLRLLQAQLEPHMLFNVLATLHTLIDSQPGQAKALLEALTEYLRSGVQANRQSWHPLRAEFQFLSHYLSLQQQRFGSRLRYRFELPEDCADISVPPLLLQPLVENAMKHGIEPALNGGEIEVIATRQQHQVCLQVNNRVTLGSGAATTTRGLGTGLSNVRERLELCFGPSARLDFQAPLDTEEPNAMTRVTLTFTIRELAPPPLP</sequence>
<dbReference type="InterPro" id="IPR010559">
    <property type="entry name" value="Sig_transdc_His_kin_internal"/>
</dbReference>
<evidence type="ECO:0000313" key="4">
    <source>
        <dbReference type="Proteomes" id="UP000252357"/>
    </source>
</evidence>
<protein>
    <recommendedName>
        <fullName evidence="2">Signal transduction histidine kinase internal region domain-containing protein</fullName>
    </recommendedName>
</protein>
<dbReference type="SUPFAM" id="SSF55874">
    <property type="entry name" value="ATPase domain of HSP90 chaperone/DNA topoisomerase II/histidine kinase"/>
    <property type="match status" value="1"/>
</dbReference>
<comment type="caution">
    <text evidence="3">The sequence shown here is derived from an EMBL/GenBank/DDBJ whole genome shotgun (WGS) entry which is preliminary data.</text>
</comment>
<accession>A0A368L336</accession>
<name>A0A368L336_9BURK</name>
<feature type="transmembrane region" description="Helical" evidence="1">
    <location>
        <begin position="18"/>
        <end position="36"/>
    </location>
</feature>
<dbReference type="InterPro" id="IPR050640">
    <property type="entry name" value="Bact_2-comp_sensor_kinase"/>
</dbReference>
<keyword evidence="1" id="KW-0812">Transmembrane</keyword>
<organism evidence="3 4">
    <name type="scientific">Parvibium lacunae</name>
    <dbReference type="NCBI Taxonomy" id="1888893"/>
    <lineage>
        <taxon>Bacteria</taxon>
        <taxon>Pseudomonadati</taxon>
        <taxon>Pseudomonadota</taxon>
        <taxon>Betaproteobacteria</taxon>
        <taxon>Burkholderiales</taxon>
        <taxon>Alcaligenaceae</taxon>
        <taxon>Parvibium</taxon>
    </lineage>
</organism>
<dbReference type="GO" id="GO:0000155">
    <property type="term" value="F:phosphorelay sensor kinase activity"/>
    <property type="evidence" value="ECO:0007669"/>
    <property type="project" value="InterPro"/>
</dbReference>
<dbReference type="Gene3D" id="3.30.565.10">
    <property type="entry name" value="Histidine kinase-like ATPase, C-terminal domain"/>
    <property type="match status" value="1"/>
</dbReference>
<keyword evidence="4" id="KW-1185">Reference proteome</keyword>
<feature type="domain" description="Signal transduction histidine kinase internal region" evidence="2">
    <location>
        <begin position="160"/>
        <end position="239"/>
    </location>
</feature>
<proteinExistence type="predicted"/>
<dbReference type="Proteomes" id="UP000252357">
    <property type="component" value="Unassembled WGS sequence"/>
</dbReference>
<keyword evidence="1" id="KW-0472">Membrane</keyword>
<evidence type="ECO:0000313" key="3">
    <source>
        <dbReference type="EMBL" id="RCS57518.1"/>
    </source>
</evidence>
<dbReference type="PANTHER" id="PTHR34220">
    <property type="entry name" value="SENSOR HISTIDINE KINASE YPDA"/>
    <property type="match status" value="1"/>
</dbReference>
<evidence type="ECO:0000259" key="2">
    <source>
        <dbReference type="Pfam" id="PF06580"/>
    </source>
</evidence>
<dbReference type="PANTHER" id="PTHR34220:SF7">
    <property type="entry name" value="SENSOR HISTIDINE KINASE YPDA"/>
    <property type="match status" value="1"/>
</dbReference>
<feature type="transmembrane region" description="Helical" evidence="1">
    <location>
        <begin position="120"/>
        <end position="139"/>
    </location>
</feature>
<gene>
    <name evidence="3" type="ORF">DU000_08715</name>
</gene>
<dbReference type="EMBL" id="QPGB01000003">
    <property type="protein sequence ID" value="RCS57518.1"/>
    <property type="molecule type" value="Genomic_DNA"/>
</dbReference>
<evidence type="ECO:0000256" key="1">
    <source>
        <dbReference type="SAM" id="Phobius"/>
    </source>
</evidence>
<dbReference type="Pfam" id="PF06580">
    <property type="entry name" value="His_kinase"/>
    <property type="match status" value="1"/>
</dbReference>
<dbReference type="AlphaFoldDB" id="A0A368L336"/>
<dbReference type="GO" id="GO:0016020">
    <property type="term" value="C:membrane"/>
    <property type="evidence" value="ECO:0007669"/>
    <property type="project" value="InterPro"/>
</dbReference>
<feature type="transmembrane region" description="Helical" evidence="1">
    <location>
        <begin position="80"/>
        <end position="100"/>
    </location>
</feature>
<feature type="transmembrane region" description="Helical" evidence="1">
    <location>
        <begin position="48"/>
        <end position="68"/>
    </location>
</feature>